<evidence type="ECO:0000313" key="7">
    <source>
        <dbReference type="Proteomes" id="UP000242949"/>
    </source>
</evidence>
<name>A0A1G6GJW6_9BACI</name>
<protein>
    <submittedName>
        <fullName evidence="6">L-arabinose-binding protein</fullName>
    </submittedName>
</protein>
<dbReference type="InterPro" id="IPR006059">
    <property type="entry name" value="SBP"/>
</dbReference>
<dbReference type="InterPro" id="IPR050490">
    <property type="entry name" value="Bact_solute-bd_prot1"/>
</dbReference>
<dbReference type="STRING" id="1612202.SAMN05421734_101199"/>
<sequence>MKKWFGVLTLALTLFLVGCGDGNGDNGDDAAEGDAEEIVTVGEDLEDATEINLWTFAGSHAEFFEDAAVRWNEEYPDNPIQFTAETYPFDQMHNNLTLALQSGEGAPDMADIEIARFPNFLQGDIQLEPLNDIFEPEIDNFIEERVDMYSDENGDYYGAPTHLGATMVYYNTEIMDEAGVDIESIETWDDYIEAGQQVTENTDVPMTTIPENWYGIWPFIRQAGSSFFDDDLNLIMDNDENVEILEFVSSMVSEHDIAEVTPGGHYHAEEFFGFMNDGGQASLIAPTFYMNELMNNMEDLSGKLEIRPLPEWPGSDTRSVAMGGTGTTVTNQAEDVDLTKEFLAFAKLSEEGNIELWNQLGFDPPRWDVWESEEIRADNEIYDFFHDDIFDILLDIRDDVVGVHMNQYTPDVLDEIDSNVMFNVIRQESQTPREALEQAAESIRAGMQ</sequence>
<dbReference type="Proteomes" id="UP000242949">
    <property type="component" value="Unassembled WGS sequence"/>
</dbReference>
<dbReference type="SUPFAM" id="SSF53850">
    <property type="entry name" value="Periplasmic binding protein-like II"/>
    <property type="match status" value="1"/>
</dbReference>
<dbReference type="PANTHER" id="PTHR43649:SF33">
    <property type="entry name" value="POLYGALACTURONAN_RHAMNOGALACTURONAN-BINDING PROTEIN YTCQ"/>
    <property type="match status" value="1"/>
</dbReference>
<dbReference type="RefSeq" id="WP_090791952.1">
    <property type="nucleotide sequence ID" value="NZ_FMYI01000001.1"/>
</dbReference>
<keyword evidence="1" id="KW-1003">Cell membrane</keyword>
<organism evidence="6 7">
    <name type="scientific">Pelagirhabdus alkalitolerans</name>
    <dbReference type="NCBI Taxonomy" id="1612202"/>
    <lineage>
        <taxon>Bacteria</taxon>
        <taxon>Bacillati</taxon>
        <taxon>Bacillota</taxon>
        <taxon>Bacilli</taxon>
        <taxon>Bacillales</taxon>
        <taxon>Bacillaceae</taxon>
        <taxon>Pelagirhabdus</taxon>
    </lineage>
</organism>
<dbReference type="AlphaFoldDB" id="A0A1G6GJW6"/>
<accession>A0A1G6GJW6</accession>
<dbReference type="Gene3D" id="3.40.190.10">
    <property type="entry name" value="Periplasmic binding protein-like II"/>
    <property type="match status" value="1"/>
</dbReference>
<keyword evidence="3" id="KW-0472">Membrane</keyword>
<dbReference type="Pfam" id="PF01547">
    <property type="entry name" value="SBP_bac_1"/>
    <property type="match status" value="1"/>
</dbReference>
<keyword evidence="7" id="KW-1185">Reference proteome</keyword>
<keyword evidence="4" id="KW-0564">Palmitate</keyword>
<dbReference type="EMBL" id="FMYI01000001">
    <property type="protein sequence ID" value="SDB82322.1"/>
    <property type="molecule type" value="Genomic_DNA"/>
</dbReference>
<keyword evidence="5" id="KW-0449">Lipoprotein</keyword>
<evidence type="ECO:0000313" key="6">
    <source>
        <dbReference type="EMBL" id="SDB82322.1"/>
    </source>
</evidence>
<dbReference type="PANTHER" id="PTHR43649">
    <property type="entry name" value="ARABINOSE-BINDING PROTEIN-RELATED"/>
    <property type="match status" value="1"/>
</dbReference>
<keyword evidence="2" id="KW-0732">Signal</keyword>
<evidence type="ECO:0000256" key="1">
    <source>
        <dbReference type="ARBA" id="ARBA00022475"/>
    </source>
</evidence>
<reference evidence="7" key="1">
    <citation type="submission" date="2016-09" db="EMBL/GenBank/DDBJ databases">
        <authorList>
            <person name="Varghese N."/>
            <person name="Submissions S."/>
        </authorList>
    </citation>
    <scope>NUCLEOTIDE SEQUENCE [LARGE SCALE GENOMIC DNA]</scope>
    <source>
        <strain evidence="7">S5</strain>
    </source>
</reference>
<evidence type="ECO:0000256" key="2">
    <source>
        <dbReference type="ARBA" id="ARBA00022729"/>
    </source>
</evidence>
<evidence type="ECO:0000256" key="5">
    <source>
        <dbReference type="ARBA" id="ARBA00023288"/>
    </source>
</evidence>
<evidence type="ECO:0000256" key="4">
    <source>
        <dbReference type="ARBA" id="ARBA00023139"/>
    </source>
</evidence>
<proteinExistence type="predicted"/>
<dbReference type="OrthoDB" id="9768630at2"/>
<gene>
    <name evidence="6" type="ORF">SAMN05421734_101199</name>
</gene>
<evidence type="ECO:0000256" key="3">
    <source>
        <dbReference type="ARBA" id="ARBA00023136"/>
    </source>
</evidence>
<dbReference type="PROSITE" id="PS51257">
    <property type="entry name" value="PROKAR_LIPOPROTEIN"/>
    <property type="match status" value="1"/>
</dbReference>